<dbReference type="RefSeq" id="WP_330171058.1">
    <property type="nucleotide sequence ID" value="NZ_CP137080.1"/>
</dbReference>
<dbReference type="Proteomes" id="UP001329313">
    <property type="component" value="Chromosome"/>
</dbReference>
<reference evidence="1 2" key="1">
    <citation type="submission" date="2023-10" db="EMBL/GenBank/DDBJ databases">
        <title>Y20.</title>
        <authorList>
            <person name="Zhang G."/>
            <person name="Ding Y."/>
        </authorList>
    </citation>
    <scope>NUCLEOTIDE SEQUENCE [LARGE SCALE GENOMIC DNA]</scope>
    <source>
        <strain evidence="1 2">Y20</strain>
    </source>
</reference>
<sequence length="320" mass="35363">MSWLDVLAAALRERPTTPADLAAVLGVAAAELHGPLEQLAEMRLLNVIGDELVYRRPDFAAADALQHTLDEGVRSLQESVQRSKELIADLPELLSSWTNGRESPSLPLDVIEGPWALADMWRLQSSRNAPRSADLCIPATGVLRAAGLEYAETFWAARAGDEHRVRVILSDEDARAPENQWHIDNELATGTLIRVHPRPPSFFWIIDDDIVALPQIWGDPDPTTVVGARTSALATVLHWAFESLWTQSRPVRTDEHAWDPMLRLLSRGMTVEAAAQTLGLSPRTGRRRIDEAMRYFGASSQFTLGAAWTARNDPDTGSRA</sequence>
<accession>A0AAU0MJ23</accession>
<evidence type="ECO:0008006" key="3">
    <source>
        <dbReference type="Google" id="ProtNLM"/>
    </source>
</evidence>
<protein>
    <recommendedName>
        <fullName evidence="3">HTH luxR-type domain-containing protein</fullName>
    </recommendedName>
</protein>
<proteinExistence type="predicted"/>
<keyword evidence="2" id="KW-1185">Reference proteome</keyword>
<evidence type="ECO:0000313" key="2">
    <source>
        <dbReference type="Proteomes" id="UP001329313"/>
    </source>
</evidence>
<gene>
    <name evidence="1" type="ORF">RYJ27_01630</name>
</gene>
<evidence type="ECO:0000313" key="1">
    <source>
        <dbReference type="EMBL" id="WOQ69964.1"/>
    </source>
</evidence>
<dbReference type="AlphaFoldDB" id="A0AAU0MJ23"/>
<dbReference type="InterPro" id="IPR036388">
    <property type="entry name" value="WH-like_DNA-bd_sf"/>
</dbReference>
<organism evidence="1 2">
    <name type="scientific">Microbacterium limosum</name>
    <dbReference type="NCBI Taxonomy" id="3079935"/>
    <lineage>
        <taxon>Bacteria</taxon>
        <taxon>Bacillati</taxon>
        <taxon>Actinomycetota</taxon>
        <taxon>Actinomycetes</taxon>
        <taxon>Micrococcales</taxon>
        <taxon>Microbacteriaceae</taxon>
        <taxon>Microbacterium</taxon>
    </lineage>
</organism>
<dbReference type="KEGG" id="mliy:RYJ27_01630"/>
<name>A0AAU0MJ23_9MICO</name>
<dbReference type="Gene3D" id="1.10.10.10">
    <property type="entry name" value="Winged helix-like DNA-binding domain superfamily/Winged helix DNA-binding domain"/>
    <property type="match status" value="1"/>
</dbReference>
<dbReference type="EMBL" id="CP137080">
    <property type="protein sequence ID" value="WOQ69964.1"/>
    <property type="molecule type" value="Genomic_DNA"/>
</dbReference>